<evidence type="ECO:0000313" key="2">
    <source>
        <dbReference type="EMBL" id="MXN63715.1"/>
    </source>
</evidence>
<keyword evidence="2" id="KW-0969">Cilium</keyword>
<evidence type="ECO:0000313" key="3">
    <source>
        <dbReference type="Proteomes" id="UP000433101"/>
    </source>
</evidence>
<dbReference type="Proteomes" id="UP000433101">
    <property type="component" value="Unassembled WGS sequence"/>
</dbReference>
<dbReference type="EMBL" id="WUMV01000001">
    <property type="protein sequence ID" value="MXN63715.1"/>
    <property type="molecule type" value="Genomic_DNA"/>
</dbReference>
<gene>
    <name evidence="2" type="ORF">GR183_02260</name>
</gene>
<keyword evidence="2" id="KW-0282">Flagellum</keyword>
<protein>
    <submittedName>
        <fullName evidence="2">Flagellar assembly regulator FliX</fullName>
    </submittedName>
</protein>
<dbReference type="InterPro" id="IPR019704">
    <property type="entry name" value="Flagellar_assmbl_FliX_class2"/>
</dbReference>
<dbReference type="Pfam" id="PF10768">
    <property type="entry name" value="FliX"/>
    <property type="match status" value="1"/>
</dbReference>
<proteinExistence type="predicted"/>
<dbReference type="AlphaFoldDB" id="A0A7X3LRE8"/>
<keyword evidence="2" id="KW-0966">Cell projection</keyword>
<reference evidence="2 3" key="1">
    <citation type="submission" date="2019-12" db="EMBL/GenBank/DDBJ databases">
        <authorList>
            <person name="Li M."/>
        </authorList>
    </citation>
    <scope>NUCLEOTIDE SEQUENCE [LARGE SCALE GENOMIC DNA]</scope>
    <source>
        <strain evidence="2 3">GBMRC 2046</strain>
    </source>
</reference>
<dbReference type="GO" id="GO:0044781">
    <property type="term" value="P:bacterial-type flagellum organization"/>
    <property type="evidence" value="ECO:0007669"/>
    <property type="project" value="InterPro"/>
</dbReference>
<keyword evidence="3" id="KW-1185">Reference proteome</keyword>
<feature type="region of interest" description="Disordered" evidence="1">
    <location>
        <begin position="1"/>
        <end position="49"/>
    </location>
</feature>
<dbReference type="RefSeq" id="WP_160773950.1">
    <property type="nucleotide sequence ID" value="NZ_WUMV01000001.1"/>
</dbReference>
<feature type="compositionally biased region" description="Polar residues" evidence="1">
    <location>
        <begin position="1"/>
        <end position="13"/>
    </location>
</feature>
<comment type="caution">
    <text evidence="2">The sequence shown here is derived from an EMBL/GenBank/DDBJ whole genome shotgun (WGS) entry which is preliminary data.</text>
</comment>
<organism evidence="2 3">
    <name type="scientific">Stappia sediminis</name>
    <dbReference type="NCBI Taxonomy" id="2692190"/>
    <lineage>
        <taxon>Bacteria</taxon>
        <taxon>Pseudomonadati</taxon>
        <taxon>Pseudomonadota</taxon>
        <taxon>Alphaproteobacteria</taxon>
        <taxon>Hyphomicrobiales</taxon>
        <taxon>Stappiaceae</taxon>
        <taxon>Stappia</taxon>
    </lineage>
</organism>
<accession>A0A7X3LRE8</accession>
<evidence type="ECO:0000256" key="1">
    <source>
        <dbReference type="SAM" id="MobiDB-lite"/>
    </source>
</evidence>
<sequence>MRISGFQSLSSTQAKASARRRPASGSAFAPTVSDETAQAAPAPSAGGGATVTSLSAVLALQSVEDATSGRKRALRHGNDLLDALENLKVELLGGKVAADRLERLMAMLKSRRPGDDADVEAVVDEIELRARVELAKLGRFAD</sequence>
<name>A0A7X3LRE8_9HYPH</name>